<proteinExistence type="predicted"/>
<dbReference type="InterPro" id="IPR036412">
    <property type="entry name" value="HAD-like_sf"/>
</dbReference>
<dbReference type="PANTHER" id="PTHR18901">
    <property type="entry name" value="2-DEOXYGLUCOSE-6-PHOSPHATE PHOSPHATASE 2"/>
    <property type="match status" value="1"/>
</dbReference>
<dbReference type="AlphaFoldDB" id="A0A0C2WZA0"/>
<sequence>MTWDIKSQLMGKPERAGAELLWSLLPGIEHDFSIDAYLIERREQQDLAWPFVPLLPGASKLIRHLHAHKIPMCVATGSIRRNFEMKTMDPRADAEKREVFALFDGRIVCGDDSQLRRGPWTKDGEIEKVVRGKPAPDIFLSAAEMIGRPVGREETPSTEEAAERGRGLVFEDGIPGVQAALKAGMQVVWVPDSNLLALDPDLQVVPTPSLLDFKPEEWGLPAYDSPLN</sequence>
<gene>
    <name evidence="1" type="ORF">M408DRAFT_327623</name>
</gene>
<dbReference type="STRING" id="933852.A0A0C2WZA0"/>
<dbReference type="Gene3D" id="1.10.150.240">
    <property type="entry name" value="Putative phosphatase, domain 2"/>
    <property type="match status" value="1"/>
</dbReference>
<dbReference type="Gene3D" id="3.40.50.1000">
    <property type="entry name" value="HAD superfamily/HAD-like"/>
    <property type="match status" value="1"/>
</dbReference>
<organism evidence="1 2">
    <name type="scientific">Serendipita vermifera MAFF 305830</name>
    <dbReference type="NCBI Taxonomy" id="933852"/>
    <lineage>
        <taxon>Eukaryota</taxon>
        <taxon>Fungi</taxon>
        <taxon>Dikarya</taxon>
        <taxon>Basidiomycota</taxon>
        <taxon>Agaricomycotina</taxon>
        <taxon>Agaricomycetes</taxon>
        <taxon>Sebacinales</taxon>
        <taxon>Serendipitaceae</taxon>
        <taxon>Serendipita</taxon>
    </lineage>
</organism>
<dbReference type="PANTHER" id="PTHR18901:SF38">
    <property type="entry name" value="PSEUDOURIDINE-5'-PHOSPHATASE"/>
    <property type="match status" value="1"/>
</dbReference>
<dbReference type="Proteomes" id="UP000054097">
    <property type="component" value="Unassembled WGS sequence"/>
</dbReference>
<evidence type="ECO:0000313" key="1">
    <source>
        <dbReference type="EMBL" id="KIM31403.1"/>
    </source>
</evidence>
<dbReference type="SUPFAM" id="SSF56784">
    <property type="entry name" value="HAD-like"/>
    <property type="match status" value="1"/>
</dbReference>
<dbReference type="GO" id="GO:0016791">
    <property type="term" value="F:phosphatase activity"/>
    <property type="evidence" value="ECO:0007669"/>
    <property type="project" value="TreeGrafter"/>
</dbReference>
<dbReference type="InterPro" id="IPR023214">
    <property type="entry name" value="HAD_sf"/>
</dbReference>
<accession>A0A0C2WZA0</accession>
<dbReference type="InterPro" id="IPR023198">
    <property type="entry name" value="PGP-like_dom2"/>
</dbReference>
<reference evidence="2" key="2">
    <citation type="submission" date="2015-01" db="EMBL/GenBank/DDBJ databases">
        <title>Evolutionary Origins and Diversification of the Mycorrhizal Mutualists.</title>
        <authorList>
            <consortium name="DOE Joint Genome Institute"/>
            <consortium name="Mycorrhizal Genomics Consortium"/>
            <person name="Kohler A."/>
            <person name="Kuo A."/>
            <person name="Nagy L.G."/>
            <person name="Floudas D."/>
            <person name="Copeland A."/>
            <person name="Barry K.W."/>
            <person name="Cichocki N."/>
            <person name="Veneault-Fourrey C."/>
            <person name="LaButti K."/>
            <person name="Lindquist E.A."/>
            <person name="Lipzen A."/>
            <person name="Lundell T."/>
            <person name="Morin E."/>
            <person name="Murat C."/>
            <person name="Riley R."/>
            <person name="Ohm R."/>
            <person name="Sun H."/>
            <person name="Tunlid A."/>
            <person name="Henrissat B."/>
            <person name="Grigoriev I.V."/>
            <person name="Hibbett D.S."/>
            <person name="Martin F."/>
        </authorList>
    </citation>
    <scope>NUCLEOTIDE SEQUENCE [LARGE SCALE GENOMIC DNA]</scope>
    <source>
        <strain evidence="2">MAFF 305830</strain>
    </source>
</reference>
<dbReference type="OrthoDB" id="40579at2759"/>
<reference evidence="1 2" key="1">
    <citation type="submission" date="2014-04" db="EMBL/GenBank/DDBJ databases">
        <authorList>
            <consortium name="DOE Joint Genome Institute"/>
            <person name="Kuo A."/>
            <person name="Zuccaro A."/>
            <person name="Kohler A."/>
            <person name="Nagy L.G."/>
            <person name="Floudas D."/>
            <person name="Copeland A."/>
            <person name="Barry K.W."/>
            <person name="Cichocki N."/>
            <person name="Veneault-Fourrey C."/>
            <person name="LaButti K."/>
            <person name="Lindquist E.A."/>
            <person name="Lipzen A."/>
            <person name="Lundell T."/>
            <person name="Morin E."/>
            <person name="Murat C."/>
            <person name="Sun H."/>
            <person name="Tunlid A."/>
            <person name="Henrissat B."/>
            <person name="Grigoriev I.V."/>
            <person name="Hibbett D.S."/>
            <person name="Martin F."/>
            <person name="Nordberg H.P."/>
            <person name="Cantor M.N."/>
            <person name="Hua S.X."/>
        </authorList>
    </citation>
    <scope>NUCLEOTIDE SEQUENCE [LARGE SCALE GENOMIC DNA]</scope>
    <source>
        <strain evidence="1 2">MAFF 305830</strain>
    </source>
</reference>
<name>A0A0C2WZA0_SERVB</name>
<evidence type="ECO:0000313" key="2">
    <source>
        <dbReference type="Proteomes" id="UP000054097"/>
    </source>
</evidence>
<dbReference type="HOGENOM" id="CLU_045011_13_0_1"/>
<evidence type="ECO:0008006" key="3">
    <source>
        <dbReference type="Google" id="ProtNLM"/>
    </source>
</evidence>
<keyword evidence="2" id="KW-1185">Reference proteome</keyword>
<dbReference type="EMBL" id="KN824282">
    <property type="protein sequence ID" value="KIM31403.1"/>
    <property type="molecule type" value="Genomic_DNA"/>
</dbReference>
<protein>
    <recommendedName>
        <fullName evidence="3">Carbohydrate phosphatase</fullName>
    </recommendedName>
</protein>
<dbReference type="Pfam" id="PF00702">
    <property type="entry name" value="Hydrolase"/>
    <property type="match status" value="1"/>
</dbReference>